<dbReference type="Pfam" id="PF01663">
    <property type="entry name" value="Phosphodiest"/>
    <property type="match status" value="1"/>
</dbReference>
<dbReference type="InterPro" id="IPR017850">
    <property type="entry name" value="Alkaline_phosphatase_core_sf"/>
</dbReference>
<evidence type="ECO:0000256" key="1">
    <source>
        <dbReference type="SAM" id="SignalP"/>
    </source>
</evidence>
<keyword evidence="1" id="KW-0732">Signal</keyword>
<dbReference type="CDD" id="cd16018">
    <property type="entry name" value="Enpp"/>
    <property type="match status" value="1"/>
</dbReference>
<feature type="signal peptide" evidence="1">
    <location>
        <begin position="1"/>
        <end position="22"/>
    </location>
</feature>
<dbReference type="OrthoDB" id="9766127at2"/>
<dbReference type="PANTHER" id="PTHR10151">
    <property type="entry name" value="ECTONUCLEOTIDE PYROPHOSPHATASE/PHOSPHODIESTERASE"/>
    <property type="match status" value="1"/>
</dbReference>
<name>A0A1Y3QQD3_9BACT</name>
<reference evidence="3" key="1">
    <citation type="submission" date="2017-04" db="EMBL/GenBank/DDBJ databases">
        <title>Function of individual gut microbiota members based on whole genome sequencing of pure cultures obtained from chicken caecum.</title>
        <authorList>
            <person name="Medvecky M."/>
            <person name="Cejkova D."/>
            <person name="Polansky O."/>
            <person name="Karasova D."/>
            <person name="Kubasova T."/>
            <person name="Cizek A."/>
            <person name="Rychlik I."/>
        </authorList>
    </citation>
    <scope>NUCLEOTIDE SEQUENCE [LARGE SCALE GENOMIC DNA]</scope>
    <source>
        <strain evidence="3">An90</strain>
    </source>
</reference>
<dbReference type="RefSeq" id="WP_087403504.1">
    <property type="nucleotide sequence ID" value="NZ_NFHB01000012.1"/>
</dbReference>
<dbReference type="PROSITE" id="PS51257">
    <property type="entry name" value="PROKAR_LIPOPROTEIN"/>
    <property type="match status" value="1"/>
</dbReference>
<proteinExistence type="predicted"/>
<dbReference type="Gene3D" id="3.30.1360.180">
    <property type="match status" value="1"/>
</dbReference>
<accession>A0A1Y3QQD3</accession>
<dbReference type="Gene3D" id="3.40.720.10">
    <property type="entry name" value="Alkaline Phosphatase, subunit A"/>
    <property type="match status" value="1"/>
</dbReference>
<sequence length="409" mass="47166">MKKYTFFLLLILLTGCAASRKAHVSATPDGKQYVVILSMDAFRWDLAGRSHTPTLDSLARAGTYAEIYPVYPSNTFPSHYAMATGLHPDHHGVVNNNFYDRKAGRKLSVFDAEDVRLPGFWSGEPIWNTAERQGLTANIFMWPGSEVPIDGRQATVWTPYSSKPTYYERADWVIDAMTRPEAEIPELVMWYFEEPDATMHTYGPESPQAVAQAEHIDSVLRYFFREIRRSPVFERINFIVTTDHGMAALSPERYINLMPLLDTTQVIRTVPGTPFGLEVKEEYADTALRILRRTGHMKAWRREQMPRRFHYGTHPTRLTNIIVIPETGWTLDYAAEARPVRKRGTHGFDNRDRDMHMVFYASGPAFRKGYRQGSFQNQNMYLILCRLLGIEPAPNDGEWKEIKRMFRDK</sequence>
<dbReference type="GO" id="GO:0016787">
    <property type="term" value="F:hydrolase activity"/>
    <property type="evidence" value="ECO:0007669"/>
    <property type="project" value="UniProtKB-ARBA"/>
</dbReference>
<protein>
    <submittedName>
        <fullName evidence="2">Alkaline phosphatase family protein</fullName>
    </submittedName>
</protein>
<dbReference type="EMBL" id="NFHB01000012">
    <property type="protein sequence ID" value="OUN01863.1"/>
    <property type="molecule type" value="Genomic_DNA"/>
</dbReference>
<dbReference type="eggNOG" id="COG1524">
    <property type="taxonomic scope" value="Bacteria"/>
</dbReference>
<dbReference type="Proteomes" id="UP000195772">
    <property type="component" value="Unassembled WGS sequence"/>
</dbReference>
<evidence type="ECO:0000313" key="3">
    <source>
        <dbReference type="Proteomes" id="UP000195772"/>
    </source>
</evidence>
<feature type="chain" id="PRO_5013345431" evidence="1">
    <location>
        <begin position="23"/>
        <end position="409"/>
    </location>
</feature>
<evidence type="ECO:0000313" key="2">
    <source>
        <dbReference type="EMBL" id="OUN01863.1"/>
    </source>
</evidence>
<dbReference type="SUPFAM" id="SSF53649">
    <property type="entry name" value="Alkaline phosphatase-like"/>
    <property type="match status" value="1"/>
</dbReference>
<dbReference type="InterPro" id="IPR002591">
    <property type="entry name" value="Phosphodiest/P_Trfase"/>
</dbReference>
<gene>
    <name evidence="2" type="ORF">B5G41_14100</name>
</gene>
<dbReference type="AlphaFoldDB" id="A0A1Y3QQD3"/>
<comment type="caution">
    <text evidence="2">The sequence shown here is derived from an EMBL/GenBank/DDBJ whole genome shotgun (WGS) entry which is preliminary data.</text>
</comment>
<dbReference type="PANTHER" id="PTHR10151:SF120">
    <property type="entry name" value="BIS(5'-ADENOSYL)-TRIPHOSPHATASE"/>
    <property type="match status" value="1"/>
</dbReference>
<organism evidence="2 3">
    <name type="scientific">Alistipes onderdonkii</name>
    <dbReference type="NCBI Taxonomy" id="328813"/>
    <lineage>
        <taxon>Bacteria</taxon>
        <taxon>Pseudomonadati</taxon>
        <taxon>Bacteroidota</taxon>
        <taxon>Bacteroidia</taxon>
        <taxon>Bacteroidales</taxon>
        <taxon>Rikenellaceae</taxon>
        <taxon>Alistipes</taxon>
    </lineage>
</organism>